<dbReference type="Pfam" id="PF13472">
    <property type="entry name" value="Lipase_GDSL_2"/>
    <property type="match status" value="1"/>
</dbReference>
<organism evidence="3">
    <name type="scientific">Desulfomonile tiedjei</name>
    <dbReference type="NCBI Taxonomy" id="2358"/>
    <lineage>
        <taxon>Bacteria</taxon>
        <taxon>Pseudomonadati</taxon>
        <taxon>Thermodesulfobacteriota</taxon>
        <taxon>Desulfomonilia</taxon>
        <taxon>Desulfomonilales</taxon>
        <taxon>Desulfomonilaceae</taxon>
        <taxon>Desulfomonile</taxon>
    </lineage>
</organism>
<evidence type="ECO:0000259" key="2">
    <source>
        <dbReference type="Pfam" id="PF13472"/>
    </source>
</evidence>
<evidence type="ECO:0000256" key="1">
    <source>
        <dbReference type="SAM" id="Phobius"/>
    </source>
</evidence>
<dbReference type="GO" id="GO:0004622">
    <property type="term" value="F:phosphatidylcholine lysophospholipase activity"/>
    <property type="evidence" value="ECO:0007669"/>
    <property type="project" value="TreeGrafter"/>
</dbReference>
<gene>
    <name evidence="3" type="ORF">ENV54_12515</name>
</gene>
<dbReference type="AlphaFoldDB" id="A0A7C4AT85"/>
<dbReference type="PANTHER" id="PTHR30383:SF5">
    <property type="entry name" value="SGNH HYDROLASE-TYPE ESTERASE DOMAIN-CONTAINING PROTEIN"/>
    <property type="match status" value="1"/>
</dbReference>
<dbReference type="InterPro" id="IPR036514">
    <property type="entry name" value="SGNH_hydro_sf"/>
</dbReference>
<sequence>MKRTLKIVAINVCVTVVLVAILGLAGEWYLRTYAPLSDHRGLFRLTHDPAWYAMIPNSDVVKQGVRITTNSDGYRDREFVDPSSSGKFVIAVLGDSFTFAQGVPQDATYPAIMERVLNQKVGKDYFRVWNLGVSGYNTEQESYILKTFVAPRRPSWVVVGYNINDYEPVNIPPTGPPGHIQESPQQLERQKNFLDADLLVIHFVKHRLGDLIRKVRPGWYHSSYVSDIKKAYLDPHGPWQKVAETLKSMNQLCKAEGMGFTVALLPAMFDFTRYEFSDVHEIVQAFCEKNEIDVVDVAPFFQGMHASHLQVSLMDPHPNAAAQAIFANAIAEHLLRVIHKTSQSPRAGDSGDKTAH</sequence>
<keyword evidence="1" id="KW-0812">Transmembrane</keyword>
<dbReference type="InterPro" id="IPR013830">
    <property type="entry name" value="SGNH_hydro"/>
</dbReference>
<feature type="transmembrane region" description="Helical" evidence="1">
    <location>
        <begin position="7"/>
        <end position="30"/>
    </location>
</feature>
<keyword evidence="1" id="KW-0472">Membrane</keyword>
<keyword evidence="1" id="KW-1133">Transmembrane helix</keyword>
<evidence type="ECO:0000313" key="3">
    <source>
        <dbReference type="EMBL" id="HGH62108.1"/>
    </source>
</evidence>
<name>A0A7C4AT85_9BACT</name>
<feature type="domain" description="SGNH hydrolase-type esterase" evidence="2">
    <location>
        <begin position="92"/>
        <end position="324"/>
    </location>
</feature>
<accession>A0A7C4AT85</accession>
<dbReference type="EMBL" id="DTGT01000406">
    <property type="protein sequence ID" value="HGH62108.1"/>
    <property type="molecule type" value="Genomic_DNA"/>
</dbReference>
<dbReference type="Gene3D" id="3.40.50.1110">
    <property type="entry name" value="SGNH hydrolase"/>
    <property type="match status" value="1"/>
</dbReference>
<dbReference type="InterPro" id="IPR051532">
    <property type="entry name" value="Ester_Hydrolysis_Enzymes"/>
</dbReference>
<comment type="caution">
    <text evidence="3">The sequence shown here is derived from an EMBL/GenBank/DDBJ whole genome shotgun (WGS) entry which is preliminary data.</text>
</comment>
<dbReference type="SUPFAM" id="SSF52266">
    <property type="entry name" value="SGNH hydrolase"/>
    <property type="match status" value="1"/>
</dbReference>
<reference evidence="3" key="1">
    <citation type="journal article" date="2020" name="mSystems">
        <title>Genome- and Community-Level Interaction Insights into Carbon Utilization and Element Cycling Functions of Hydrothermarchaeota in Hydrothermal Sediment.</title>
        <authorList>
            <person name="Zhou Z."/>
            <person name="Liu Y."/>
            <person name="Xu W."/>
            <person name="Pan J."/>
            <person name="Luo Z.H."/>
            <person name="Li M."/>
        </authorList>
    </citation>
    <scope>NUCLEOTIDE SEQUENCE [LARGE SCALE GENOMIC DNA]</scope>
    <source>
        <strain evidence="3">SpSt-769</strain>
    </source>
</reference>
<dbReference type="PANTHER" id="PTHR30383">
    <property type="entry name" value="THIOESTERASE 1/PROTEASE 1/LYSOPHOSPHOLIPASE L1"/>
    <property type="match status" value="1"/>
</dbReference>
<proteinExistence type="predicted"/>
<protein>
    <recommendedName>
        <fullName evidence="2">SGNH hydrolase-type esterase domain-containing protein</fullName>
    </recommendedName>
</protein>